<dbReference type="AlphaFoldDB" id="A0A975B8T1"/>
<dbReference type="EMBL" id="CP061799">
    <property type="protein sequence ID" value="QTA81094.1"/>
    <property type="molecule type" value="Genomic_DNA"/>
</dbReference>
<evidence type="ECO:0000313" key="2">
    <source>
        <dbReference type="Proteomes" id="UP000663720"/>
    </source>
</evidence>
<name>A0A975B8T1_9BACT</name>
<keyword evidence="2" id="KW-1185">Reference proteome</keyword>
<dbReference type="KEGG" id="dli:dnl_34200"/>
<reference evidence="1" key="1">
    <citation type="journal article" date="2021" name="Microb. Physiol.">
        <title>Proteogenomic Insights into the Physiology of Marine, Sulfate-Reducing, Filamentous Desulfonema limicola and Desulfonema magnum.</title>
        <authorList>
            <person name="Schnaars V."/>
            <person name="Wohlbrand L."/>
            <person name="Scheve S."/>
            <person name="Hinrichs C."/>
            <person name="Reinhardt R."/>
            <person name="Rabus R."/>
        </authorList>
    </citation>
    <scope>NUCLEOTIDE SEQUENCE</scope>
    <source>
        <strain evidence="1">5ac10</strain>
    </source>
</reference>
<protein>
    <submittedName>
        <fullName evidence="1">Uncharacterized protein</fullName>
    </submittedName>
</protein>
<evidence type="ECO:0000313" key="1">
    <source>
        <dbReference type="EMBL" id="QTA81094.1"/>
    </source>
</evidence>
<proteinExistence type="predicted"/>
<accession>A0A975B8T1</accession>
<gene>
    <name evidence="1" type="ORF">dnl_34200</name>
</gene>
<dbReference type="Proteomes" id="UP000663720">
    <property type="component" value="Chromosome"/>
</dbReference>
<organism evidence="1 2">
    <name type="scientific">Desulfonema limicola</name>
    <dbReference type="NCBI Taxonomy" id="45656"/>
    <lineage>
        <taxon>Bacteria</taxon>
        <taxon>Pseudomonadati</taxon>
        <taxon>Thermodesulfobacteriota</taxon>
        <taxon>Desulfobacteria</taxon>
        <taxon>Desulfobacterales</taxon>
        <taxon>Desulfococcaceae</taxon>
        <taxon>Desulfonema</taxon>
    </lineage>
</organism>
<sequence>MRYCRNEAKSFNPLQGIKLFLPGWEQIHKIEIVKFQSLTGN</sequence>